<gene>
    <name evidence="9" type="ORF">QWY81_01580</name>
</gene>
<evidence type="ECO:0000259" key="8">
    <source>
        <dbReference type="Pfam" id="PF00884"/>
    </source>
</evidence>
<comment type="caution">
    <text evidence="9">The sequence shown here is derived from an EMBL/GenBank/DDBJ whole genome shotgun (WGS) entry which is preliminary data.</text>
</comment>
<evidence type="ECO:0000256" key="5">
    <source>
        <dbReference type="ARBA" id="ARBA00022801"/>
    </source>
</evidence>
<dbReference type="RefSeq" id="WP_261972166.1">
    <property type="nucleotide sequence ID" value="NZ_CP103460.1"/>
</dbReference>
<keyword evidence="4 7" id="KW-0732">Signal</keyword>
<sequence length="503" mass="57229">MKNYIIKSLILATIFSLSSCATSHSQKKEVKKPNILFIFSDDQRADAYGASGNGYISTPNIDKLAETGTRFKNTYVMGGNQGAICAPSRAMLMSGKSLFHVYEKLKGVTTMPMYFKRYGYESFGTGKWHNEPSAFEASFDKGKNVMTMGMTDYFSAPVRDLDANGKLTKPVKKGFTTDIFADSAIDYLNNYAKEGTEKPFFCYVAFNAPHDPRSPREDYIGMYKEEAIPLPGNFKGWHPFKFDNMNIRDETLGPWPRTPELIRESLADYYALISHMDNRIGDIIQTLKDQNLFDNTIIVYASDNGLGLGSHGLLGKQNLYEHSTKVPLIISGPGITKNEKSDALLYLFDIFPTLSDLCELPNPTTTDGQTFAPLLKGKEMETRKSLYTVYRNTVRAVRTDEWKLIKYPNQNYQQLFNLKKDSIEINNLADKPEYKAKIAELSNLMEDWYKTTDDTANMSPEKILPMEYDYTKLKQVPDKKQPKYTLDKYFKGVDLKKVKKTNH</sequence>
<feature type="chain" id="PRO_5042485479" evidence="7">
    <location>
        <begin position="24"/>
        <end position="503"/>
    </location>
</feature>
<keyword evidence="5 9" id="KW-0378">Hydrolase</keyword>
<evidence type="ECO:0000256" key="3">
    <source>
        <dbReference type="ARBA" id="ARBA00022723"/>
    </source>
</evidence>
<reference evidence="9 10" key="1">
    <citation type="journal article" date="2014" name="Int. J. Syst. Evol. Microbiol.">
        <title>Complete genome sequence of Corynebacterium casei LMG S-19264T (=DSM 44701T), isolated from a smear-ripened cheese.</title>
        <authorList>
            <consortium name="US DOE Joint Genome Institute (JGI-PGF)"/>
            <person name="Walter F."/>
            <person name="Albersmeier A."/>
            <person name="Kalinowski J."/>
            <person name="Ruckert C."/>
        </authorList>
    </citation>
    <scope>NUCLEOTIDE SEQUENCE [LARGE SCALE GENOMIC DNA]</scope>
    <source>
        <strain evidence="9 10">CECT 8670</strain>
    </source>
</reference>
<dbReference type="AlphaFoldDB" id="A0AAJ1QTS8"/>
<comment type="cofactor">
    <cofactor evidence="1">
        <name>Ca(2+)</name>
        <dbReference type="ChEBI" id="CHEBI:29108"/>
    </cofactor>
</comment>
<dbReference type="Proteomes" id="UP001228636">
    <property type="component" value="Unassembled WGS sequence"/>
</dbReference>
<keyword evidence="3" id="KW-0479">Metal-binding</keyword>
<dbReference type="GO" id="GO:0004065">
    <property type="term" value="F:arylsulfatase activity"/>
    <property type="evidence" value="ECO:0007669"/>
    <property type="project" value="TreeGrafter"/>
</dbReference>
<feature type="domain" description="Sulfatase N-terminal" evidence="8">
    <location>
        <begin position="33"/>
        <end position="357"/>
    </location>
</feature>
<dbReference type="InterPro" id="IPR000917">
    <property type="entry name" value="Sulfatase_N"/>
</dbReference>
<accession>A0AAJ1QTS8</accession>
<proteinExistence type="inferred from homology"/>
<dbReference type="Gene3D" id="3.40.720.10">
    <property type="entry name" value="Alkaline Phosphatase, subunit A"/>
    <property type="match status" value="1"/>
</dbReference>
<evidence type="ECO:0000256" key="4">
    <source>
        <dbReference type="ARBA" id="ARBA00022729"/>
    </source>
</evidence>
<name>A0AAJ1QTS8_9FLAO</name>
<evidence type="ECO:0000313" key="10">
    <source>
        <dbReference type="Proteomes" id="UP001228636"/>
    </source>
</evidence>
<evidence type="ECO:0000256" key="6">
    <source>
        <dbReference type="ARBA" id="ARBA00022837"/>
    </source>
</evidence>
<protein>
    <submittedName>
        <fullName evidence="9">Sulfatase-like hydrolase/transferase</fullName>
    </submittedName>
</protein>
<dbReference type="PANTHER" id="PTHR42693">
    <property type="entry name" value="ARYLSULFATASE FAMILY MEMBER"/>
    <property type="match status" value="1"/>
</dbReference>
<dbReference type="CDD" id="cd16155">
    <property type="entry name" value="sulfatase_like"/>
    <property type="match status" value="1"/>
</dbReference>
<evidence type="ECO:0000256" key="2">
    <source>
        <dbReference type="ARBA" id="ARBA00008779"/>
    </source>
</evidence>
<comment type="similarity">
    <text evidence="2">Belongs to the sulfatase family.</text>
</comment>
<evidence type="ECO:0000256" key="7">
    <source>
        <dbReference type="SAM" id="SignalP"/>
    </source>
</evidence>
<dbReference type="SUPFAM" id="SSF53649">
    <property type="entry name" value="Alkaline phosphatase-like"/>
    <property type="match status" value="1"/>
</dbReference>
<dbReference type="EMBL" id="JAUFQH010000003">
    <property type="protein sequence ID" value="MDN3618139.1"/>
    <property type="molecule type" value="Genomic_DNA"/>
</dbReference>
<evidence type="ECO:0000256" key="1">
    <source>
        <dbReference type="ARBA" id="ARBA00001913"/>
    </source>
</evidence>
<evidence type="ECO:0000313" key="9">
    <source>
        <dbReference type="EMBL" id="MDN3618139.1"/>
    </source>
</evidence>
<dbReference type="Pfam" id="PF00884">
    <property type="entry name" value="Sulfatase"/>
    <property type="match status" value="1"/>
</dbReference>
<dbReference type="GO" id="GO:0046872">
    <property type="term" value="F:metal ion binding"/>
    <property type="evidence" value="ECO:0007669"/>
    <property type="project" value="UniProtKB-KW"/>
</dbReference>
<feature type="signal peptide" evidence="7">
    <location>
        <begin position="1"/>
        <end position="23"/>
    </location>
</feature>
<dbReference type="PANTHER" id="PTHR42693:SF42">
    <property type="entry name" value="ARYLSULFATASE G"/>
    <property type="match status" value="1"/>
</dbReference>
<dbReference type="PROSITE" id="PS51257">
    <property type="entry name" value="PROKAR_LIPOPROTEIN"/>
    <property type="match status" value="1"/>
</dbReference>
<organism evidence="9 10">
    <name type="scientific">Polaribacter sejongensis</name>
    <dbReference type="NCBI Taxonomy" id="985043"/>
    <lineage>
        <taxon>Bacteria</taxon>
        <taxon>Pseudomonadati</taxon>
        <taxon>Bacteroidota</taxon>
        <taxon>Flavobacteriia</taxon>
        <taxon>Flavobacteriales</taxon>
        <taxon>Flavobacteriaceae</taxon>
    </lineage>
</organism>
<keyword evidence="6" id="KW-0106">Calcium</keyword>
<dbReference type="InterPro" id="IPR017850">
    <property type="entry name" value="Alkaline_phosphatase_core_sf"/>
</dbReference>
<dbReference type="InterPro" id="IPR050738">
    <property type="entry name" value="Sulfatase"/>
</dbReference>